<dbReference type="InterPro" id="IPR006311">
    <property type="entry name" value="TAT_signal"/>
</dbReference>
<dbReference type="Pfam" id="PF00496">
    <property type="entry name" value="SBP_bac_5"/>
    <property type="match status" value="2"/>
</dbReference>
<keyword evidence="9" id="KW-1185">Reference proteome</keyword>
<dbReference type="PANTHER" id="PTHR30290:SF9">
    <property type="entry name" value="OLIGOPEPTIDE-BINDING PROTEIN APPA"/>
    <property type="match status" value="1"/>
</dbReference>
<dbReference type="InterPro" id="IPR039424">
    <property type="entry name" value="SBP_5"/>
</dbReference>
<accession>F7PFA7</accession>
<evidence type="ECO:0000313" key="7">
    <source>
        <dbReference type="EMBL" id="ERJ05737.1"/>
    </source>
</evidence>
<gene>
    <name evidence="7" type="primary">dppA</name>
    <name evidence="6" type="synonym">oppA</name>
    <name evidence="7" type="ORF">HLRTI_002264</name>
    <name evidence="6" type="ORF">HTIA_1815</name>
</gene>
<reference evidence="7 8" key="2">
    <citation type="journal article" date="2013" name="PLoS ONE">
        <title>INDIGO - INtegrated Data Warehouse of MIcrobial GenOmes with Examples from the Red Sea Extremophiles.</title>
        <authorList>
            <person name="Alam I."/>
            <person name="Antunes A."/>
            <person name="Kamau A.A."/>
            <person name="Ba Alawi W."/>
            <person name="Kalkatawi M."/>
            <person name="Stingl U."/>
            <person name="Bajic V.B."/>
        </authorList>
    </citation>
    <scope>NUCLEOTIDE SEQUENCE [LARGE SCALE GENOMIC DNA]</scope>
    <source>
        <strain evidence="7 8">SARL4B</strain>
    </source>
</reference>
<reference evidence="7 8" key="1">
    <citation type="journal article" date="2011" name="J. Bacteriol.">
        <title>Genome sequence of Halorhabdus tiamatea, the first archaeon isolated from a deep-sea anoxic brine lake.</title>
        <authorList>
            <person name="Antunes A."/>
            <person name="Alam I."/>
            <person name="Bajic V.B."/>
            <person name="Stingl U."/>
        </authorList>
    </citation>
    <scope>NUCLEOTIDE SEQUENCE [LARGE SCALE GENOMIC DNA]</scope>
    <source>
        <strain evidence="7 8">SARL4B</strain>
    </source>
</reference>
<feature type="domain" description="Solute-binding protein family 5" evidence="5">
    <location>
        <begin position="328"/>
        <end position="628"/>
    </location>
</feature>
<keyword evidence="3" id="KW-0732">Signal</keyword>
<keyword evidence="2" id="KW-0813">Transport</keyword>
<dbReference type="OrthoDB" id="194307at2157"/>
<reference evidence="6 9" key="3">
    <citation type="journal article" date="2014" name="Environ. Microbiol.">
        <title>Halorhabdus tiamatea: proteogenomics and glycosidase activity measurements identify the first cultivated euryarchaeon from a deep-sea anoxic brine lake as potential polysaccharide degrader.</title>
        <authorList>
            <person name="Werner J."/>
            <person name="Ferrer M."/>
            <person name="Michel G."/>
            <person name="Mann A.J."/>
            <person name="Huang S."/>
            <person name="Juarez S."/>
            <person name="Ciordia S."/>
            <person name="Albar J.P."/>
            <person name="Alcaide M."/>
            <person name="La Cono V."/>
            <person name="Yakimov M.M."/>
            <person name="Antunes A."/>
            <person name="Taborda M."/>
            <person name="Da Costa M.S."/>
            <person name="Amann R.I."/>
            <person name="Gloeckner F.O."/>
            <person name="Golyshina O.V."/>
            <person name="Golyshin P.N."/>
            <person name="Teeling H."/>
        </authorList>
    </citation>
    <scope>NUCLEOTIDE SEQUENCE [LARGE SCALE GENOMIC DNA]</scope>
    <source>
        <strain evidence="9">SARL4B</strain>
        <strain evidence="6">Type strain: SARL4B</strain>
    </source>
</reference>
<comment type="similarity">
    <text evidence="1">Belongs to the bacterial solute-binding protein 5 family.</text>
</comment>
<evidence type="ECO:0000313" key="8">
    <source>
        <dbReference type="Proteomes" id="UP000003861"/>
    </source>
</evidence>
<evidence type="ECO:0000256" key="4">
    <source>
        <dbReference type="SAM" id="MobiDB-lite"/>
    </source>
</evidence>
<dbReference type="InterPro" id="IPR000914">
    <property type="entry name" value="SBP_5_dom"/>
</dbReference>
<evidence type="ECO:0000313" key="9">
    <source>
        <dbReference type="Proteomes" id="UP000015381"/>
    </source>
</evidence>
<sequence>MSDEKKLNRRKFLAATGAATASVGLAGCSSGDDTDTPADTETDAPEETDEPAATETDAPEETTESTGYEPPSSFPYGINEAQVGEAQRVMEEADYGPDNTYDLDWLQYQSPAWKEMANTIRARLDSAYINMNISDADFGSLLETTEKGNHEAYTLGWVADYPGAQNFLQLIDPENTIYDAEGYTPNGARLFWSEDVQGDEEIRQYMTEQFDRIQNNPGLGEEATSTRNDAAVKMERALWDSAALLPVYHTVDQLFWYDRVDFNPPGGMGPSRAKENVSVNGIEGKDVLNGTSATFSSLDPIASGNTASGGKVINLFDAPMNYVNGTTEVEPLIVEDYSVSDDLTEYEFTLKEGIQFHGDYGEVTADDVVYSIQRLVESSNSTNTYFPLSVLQIEHETDDEGNVVSGSTAVEATGEYTFTVSLAAPFGYALEVLAYSAFSVVPEGIVGDVEGYDGDMEWQEFSTNPVGCGPFVFEGWQEGNGGEFRASAFADYHGDAADFGLHDAIITDTTALYNYFRNGNADVAAIPTSQYDPALANAESTNEQGQTLGTYGPLDDGTEVNMSETPSINTYFIGFNMEEVPKPVREAMAYVLTREDFVESVFKGRGEAAYHLLPKQVFPGGAENYDANYQG</sequence>
<evidence type="ECO:0000256" key="3">
    <source>
        <dbReference type="ARBA" id="ARBA00022729"/>
    </source>
</evidence>
<dbReference type="Proteomes" id="UP000003861">
    <property type="component" value="Unassembled WGS sequence"/>
</dbReference>
<feature type="domain" description="Solute-binding protein family 5" evidence="5">
    <location>
        <begin position="65"/>
        <end position="172"/>
    </location>
</feature>
<dbReference type="CDD" id="cd00995">
    <property type="entry name" value="PBP2_NikA_DppA_OppA_like"/>
    <property type="match status" value="1"/>
</dbReference>
<dbReference type="EMBL" id="HF571520">
    <property type="protein sequence ID" value="CCQ33939.1"/>
    <property type="molecule type" value="Genomic_DNA"/>
</dbReference>
<dbReference type="EMBL" id="AFNT02000026">
    <property type="protein sequence ID" value="ERJ05737.1"/>
    <property type="molecule type" value="Genomic_DNA"/>
</dbReference>
<dbReference type="Gene3D" id="3.10.105.10">
    <property type="entry name" value="Dipeptide-binding Protein, Domain 3"/>
    <property type="match status" value="2"/>
</dbReference>
<evidence type="ECO:0000256" key="1">
    <source>
        <dbReference type="ARBA" id="ARBA00005695"/>
    </source>
</evidence>
<dbReference type="GeneID" id="23799620"/>
<dbReference type="GO" id="GO:0015833">
    <property type="term" value="P:peptide transport"/>
    <property type="evidence" value="ECO:0007669"/>
    <property type="project" value="TreeGrafter"/>
</dbReference>
<dbReference type="PROSITE" id="PS51257">
    <property type="entry name" value="PROKAR_LIPOPROTEIN"/>
    <property type="match status" value="1"/>
</dbReference>
<dbReference type="GO" id="GO:1904680">
    <property type="term" value="F:peptide transmembrane transporter activity"/>
    <property type="evidence" value="ECO:0007669"/>
    <property type="project" value="TreeGrafter"/>
</dbReference>
<evidence type="ECO:0000256" key="2">
    <source>
        <dbReference type="ARBA" id="ARBA00022448"/>
    </source>
</evidence>
<dbReference type="KEGG" id="hti:HTIA_1815"/>
<dbReference type="SUPFAM" id="SSF53850">
    <property type="entry name" value="Periplasmic binding protein-like II"/>
    <property type="match status" value="2"/>
</dbReference>
<dbReference type="PATRIC" id="fig|1033806.12.peg.1802"/>
<dbReference type="eggNOG" id="arCOG01534">
    <property type="taxonomic scope" value="Archaea"/>
</dbReference>
<organism evidence="7 8">
    <name type="scientific">Halorhabdus tiamatea SARL4B</name>
    <dbReference type="NCBI Taxonomy" id="1033806"/>
    <lineage>
        <taxon>Archaea</taxon>
        <taxon>Methanobacteriati</taxon>
        <taxon>Methanobacteriota</taxon>
        <taxon>Stenosarchaea group</taxon>
        <taxon>Halobacteria</taxon>
        <taxon>Halobacteriales</taxon>
        <taxon>Haloarculaceae</taxon>
        <taxon>Halorhabdus</taxon>
    </lineage>
</organism>
<dbReference type="AlphaFoldDB" id="F7PFA7"/>
<dbReference type="STRING" id="1033806.HTIA_1815"/>
<dbReference type="RefSeq" id="WP_008523667.1">
    <property type="nucleotide sequence ID" value="NC_021921.1"/>
</dbReference>
<evidence type="ECO:0000259" key="5">
    <source>
        <dbReference type="Pfam" id="PF00496"/>
    </source>
</evidence>
<dbReference type="Gene3D" id="3.40.190.10">
    <property type="entry name" value="Periplasmic binding protein-like II"/>
    <property type="match status" value="1"/>
</dbReference>
<protein>
    <submittedName>
        <fullName evidence="6">ABC-type oligopeptide transporter, periplasmic oligopeptide-binding protein OppA (TC 3.A.1.5.1)</fullName>
    </submittedName>
    <submittedName>
        <fullName evidence="7">Dipeptide ABC transporter dipeptide-binding domain containing protein</fullName>
    </submittedName>
</protein>
<feature type="compositionally biased region" description="Acidic residues" evidence="4">
    <location>
        <begin position="32"/>
        <end position="63"/>
    </location>
</feature>
<evidence type="ECO:0000313" key="6">
    <source>
        <dbReference type="EMBL" id="CCQ33939.1"/>
    </source>
</evidence>
<dbReference type="HOGENOM" id="CLU_431903_0_0_2"/>
<dbReference type="PANTHER" id="PTHR30290">
    <property type="entry name" value="PERIPLASMIC BINDING COMPONENT OF ABC TRANSPORTER"/>
    <property type="match status" value="1"/>
</dbReference>
<feature type="region of interest" description="Disordered" evidence="4">
    <location>
        <begin position="21"/>
        <end position="77"/>
    </location>
</feature>
<proteinExistence type="inferred from homology"/>
<name>F7PFA7_9EURY</name>
<dbReference type="Proteomes" id="UP000015381">
    <property type="component" value="Chromosome I"/>
</dbReference>
<dbReference type="PROSITE" id="PS51318">
    <property type="entry name" value="TAT"/>
    <property type="match status" value="1"/>
</dbReference>